<proteinExistence type="predicted"/>
<gene>
    <name evidence="1" type="ORF">SAMN05443574_103248</name>
</gene>
<accession>A0A1H2TJQ2</accession>
<dbReference type="EMBL" id="FNOF01000003">
    <property type="protein sequence ID" value="SDW44226.1"/>
    <property type="molecule type" value="Genomic_DNA"/>
</dbReference>
<sequence length="91" mass="10397">MIKAELAAEVADMVGIESYDPEREAHGPADFRREEIEQIYETITGENGEELSQREMNNLMMRELGSDLHSKYPFDLSRKDLKVIHKALSGD</sequence>
<name>A0A1H2TJQ2_HALVA</name>
<protein>
    <submittedName>
        <fullName evidence="1">Uncharacterized protein</fullName>
    </submittedName>
</protein>
<evidence type="ECO:0000313" key="2">
    <source>
        <dbReference type="Proteomes" id="UP000182573"/>
    </source>
</evidence>
<dbReference type="RefSeq" id="WP_004515115.1">
    <property type="nucleotide sequence ID" value="NZ_FNOF01000003.1"/>
</dbReference>
<reference evidence="1 2" key="1">
    <citation type="submission" date="2016-10" db="EMBL/GenBank/DDBJ databases">
        <authorList>
            <person name="de Groot N.N."/>
        </authorList>
    </citation>
    <scope>NUCLEOTIDE SEQUENCE [LARGE SCALE GENOMIC DNA]</scope>
    <source>
        <strain evidence="1 2">DSM 3756</strain>
    </source>
</reference>
<dbReference type="AlphaFoldDB" id="A0A1H2TJQ2"/>
<dbReference type="Proteomes" id="UP000182573">
    <property type="component" value="Unassembled WGS sequence"/>
</dbReference>
<evidence type="ECO:0000313" key="1">
    <source>
        <dbReference type="EMBL" id="SDW44226.1"/>
    </source>
</evidence>
<organism evidence="1 2">
    <name type="scientific">Haloarcula vallismortis</name>
    <name type="common">Halobacterium vallismortis</name>
    <dbReference type="NCBI Taxonomy" id="28442"/>
    <lineage>
        <taxon>Archaea</taxon>
        <taxon>Methanobacteriati</taxon>
        <taxon>Methanobacteriota</taxon>
        <taxon>Stenosarchaea group</taxon>
        <taxon>Halobacteria</taxon>
        <taxon>Halobacteriales</taxon>
        <taxon>Haloarculaceae</taxon>
        <taxon>Haloarcula</taxon>
    </lineage>
</organism>